<proteinExistence type="predicted"/>
<keyword evidence="3 6" id="KW-0812">Transmembrane</keyword>
<dbReference type="CDD" id="cd01949">
    <property type="entry name" value="GGDEF"/>
    <property type="match status" value="1"/>
</dbReference>
<protein>
    <submittedName>
        <fullName evidence="8">GGDEF domain-containing protein</fullName>
    </submittedName>
</protein>
<evidence type="ECO:0000256" key="4">
    <source>
        <dbReference type="ARBA" id="ARBA00022989"/>
    </source>
</evidence>
<feature type="transmembrane region" description="Helical" evidence="6">
    <location>
        <begin position="132"/>
        <end position="150"/>
    </location>
</feature>
<evidence type="ECO:0000313" key="8">
    <source>
        <dbReference type="EMBL" id="MFE8702950.1"/>
    </source>
</evidence>
<comment type="subcellular location">
    <subcellularLocation>
        <location evidence="1">Cell membrane</location>
        <topology evidence="1">Multi-pass membrane protein</topology>
    </subcellularLocation>
</comment>
<feature type="transmembrane region" description="Helical" evidence="6">
    <location>
        <begin position="34"/>
        <end position="56"/>
    </location>
</feature>
<evidence type="ECO:0000256" key="2">
    <source>
        <dbReference type="ARBA" id="ARBA00022475"/>
    </source>
</evidence>
<keyword evidence="4 6" id="KW-1133">Transmembrane helix</keyword>
<reference evidence="8 9" key="1">
    <citation type="submission" date="2024-08" db="EMBL/GenBank/DDBJ databases">
        <title>Two novel Cytobacillus novel species.</title>
        <authorList>
            <person name="Liu G."/>
        </authorList>
    </citation>
    <scope>NUCLEOTIDE SEQUENCE [LARGE SCALE GENOMIC DNA]</scope>
    <source>
        <strain evidence="8 9">FJAT-54145</strain>
    </source>
</reference>
<dbReference type="NCBIfam" id="TIGR00254">
    <property type="entry name" value="GGDEF"/>
    <property type="match status" value="1"/>
</dbReference>
<dbReference type="PANTHER" id="PTHR45138:SF9">
    <property type="entry name" value="DIGUANYLATE CYCLASE DGCM-RELATED"/>
    <property type="match status" value="1"/>
</dbReference>
<dbReference type="SMART" id="SM00267">
    <property type="entry name" value="GGDEF"/>
    <property type="match status" value="1"/>
</dbReference>
<organism evidence="8 9">
    <name type="scientific">Cytobacillus spartinae</name>
    <dbReference type="NCBI Taxonomy" id="3299023"/>
    <lineage>
        <taxon>Bacteria</taxon>
        <taxon>Bacillati</taxon>
        <taxon>Bacillota</taxon>
        <taxon>Bacilli</taxon>
        <taxon>Bacillales</taxon>
        <taxon>Bacillaceae</taxon>
        <taxon>Cytobacillus</taxon>
    </lineage>
</organism>
<accession>A0ABW6KI84</accession>
<dbReference type="PROSITE" id="PS50887">
    <property type="entry name" value="GGDEF"/>
    <property type="match status" value="1"/>
</dbReference>
<dbReference type="InterPro" id="IPR000160">
    <property type="entry name" value="GGDEF_dom"/>
</dbReference>
<keyword evidence="9" id="KW-1185">Reference proteome</keyword>
<evidence type="ECO:0000256" key="3">
    <source>
        <dbReference type="ARBA" id="ARBA00022692"/>
    </source>
</evidence>
<dbReference type="EMBL" id="JBIACK010000012">
    <property type="protein sequence ID" value="MFE8702950.1"/>
    <property type="molecule type" value="Genomic_DNA"/>
</dbReference>
<dbReference type="Proteomes" id="UP001601059">
    <property type="component" value="Unassembled WGS sequence"/>
</dbReference>
<feature type="transmembrane region" description="Helical" evidence="6">
    <location>
        <begin position="98"/>
        <end position="120"/>
    </location>
</feature>
<dbReference type="SUPFAM" id="SSF55073">
    <property type="entry name" value="Nucleotide cyclase"/>
    <property type="match status" value="1"/>
</dbReference>
<keyword evidence="5 6" id="KW-0472">Membrane</keyword>
<gene>
    <name evidence="8" type="ORF">ACFYKX_20285</name>
</gene>
<dbReference type="PANTHER" id="PTHR45138">
    <property type="entry name" value="REGULATORY COMPONENTS OF SENSORY TRANSDUCTION SYSTEM"/>
    <property type="match status" value="1"/>
</dbReference>
<feature type="transmembrane region" description="Helical" evidence="6">
    <location>
        <begin position="68"/>
        <end position="92"/>
    </location>
</feature>
<dbReference type="Pfam" id="PF07694">
    <property type="entry name" value="5TM-5TMR_LYT"/>
    <property type="match status" value="1"/>
</dbReference>
<evidence type="ECO:0000256" key="5">
    <source>
        <dbReference type="ARBA" id="ARBA00023136"/>
    </source>
</evidence>
<dbReference type="InterPro" id="IPR043128">
    <property type="entry name" value="Rev_trsase/Diguanyl_cyclase"/>
</dbReference>
<name>A0ABW6KI84_9BACI</name>
<evidence type="ECO:0000259" key="7">
    <source>
        <dbReference type="PROSITE" id="PS50887"/>
    </source>
</evidence>
<keyword evidence="2" id="KW-1003">Cell membrane</keyword>
<feature type="transmembrane region" description="Helical" evidence="6">
    <location>
        <begin position="156"/>
        <end position="182"/>
    </location>
</feature>
<evidence type="ECO:0000256" key="1">
    <source>
        <dbReference type="ARBA" id="ARBA00004651"/>
    </source>
</evidence>
<evidence type="ECO:0000313" key="9">
    <source>
        <dbReference type="Proteomes" id="UP001601059"/>
    </source>
</evidence>
<dbReference type="InterPro" id="IPR050469">
    <property type="entry name" value="Diguanylate_Cyclase"/>
</dbReference>
<comment type="caution">
    <text evidence="8">The sequence shown here is derived from an EMBL/GenBank/DDBJ whole genome shotgun (WGS) entry which is preliminary data.</text>
</comment>
<dbReference type="RefSeq" id="WP_389363069.1">
    <property type="nucleotide sequence ID" value="NZ_JBIACK010000012.1"/>
</dbReference>
<sequence>MFSDLIVNISILMSFTFVWHQLLSHNRLTFSSPIKIKFLDGLIAGILGIILMHYSIQVSEITILDLRHIPVILVAFYGGYIPTIIAAIVISIGRFMIAVNFSSVVSLFMMLTIALGAGFIAHRVKFTSWKKWILLLFYSQSIFSLALYIVSDDFFLVLNIAFFHIFSTFIGGVLIFYFVLYIRRNSELYNKYKERSKRDPLTGLFNVRSFDYFYNTMLADTIAAKGNCAICLVDVDHFKHINDTYGHPAGDEVLKQLANLLSTLTREEDIVSRNGGEEFSVLLPNCPTDRANEIAERIRQAVEQHTFILSDKRTIQLTISVGVAAYHQAIEVPDMLFQEADDALYKAKQNGRNVVCTLTGCLDEHKAFNL</sequence>
<dbReference type="InterPro" id="IPR011620">
    <property type="entry name" value="Sig_transdc_His_kinase_LytS_TM"/>
</dbReference>
<dbReference type="Gene3D" id="3.30.70.270">
    <property type="match status" value="1"/>
</dbReference>
<evidence type="ECO:0000256" key="6">
    <source>
        <dbReference type="SAM" id="Phobius"/>
    </source>
</evidence>
<dbReference type="InterPro" id="IPR029787">
    <property type="entry name" value="Nucleotide_cyclase"/>
</dbReference>
<feature type="domain" description="GGDEF" evidence="7">
    <location>
        <begin position="226"/>
        <end position="360"/>
    </location>
</feature>
<dbReference type="Pfam" id="PF00990">
    <property type="entry name" value="GGDEF"/>
    <property type="match status" value="1"/>
</dbReference>
<feature type="transmembrane region" description="Helical" evidence="6">
    <location>
        <begin position="5"/>
        <end position="22"/>
    </location>
</feature>